<dbReference type="RefSeq" id="WP_185986994.1">
    <property type="nucleotide sequence ID" value="NZ_BAAALZ010000001.1"/>
</dbReference>
<accession>A0A852RC34</accession>
<sequence>MTTTAFVPERSATKFWLFAGIGILVIVFAWCWYGLAQLEAETDQGKALTAGTTMDGFALTFGGIPLIMAHVIGLAILMPLGWQRWRLPGLAYGLIAVVAASIIGIGAGQLLFGGELFEVGLQRYYSE</sequence>
<dbReference type="EMBL" id="JACCBD010000001">
    <property type="protein sequence ID" value="NYD26936.1"/>
    <property type="molecule type" value="Genomic_DNA"/>
</dbReference>
<feature type="transmembrane region" description="Helical" evidence="1">
    <location>
        <begin position="56"/>
        <end position="78"/>
    </location>
</feature>
<protein>
    <submittedName>
        <fullName evidence="2">Uncharacterized protein</fullName>
    </submittedName>
</protein>
<name>A0A852RC34_9MICO</name>
<feature type="transmembrane region" description="Helical" evidence="1">
    <location>
        <begin position="90"/>
        <end position="112"/>
    </location>
</feature>
<keyword evidence="1" id="KW-0812">Transmembrane</keyword>
<dbReference type="AlphaFoldDB" id="A0A852RC34"/>
<evidence type="ECO:0000313" key="2">
    <source>
        <dbReference type="EMBL" id="NYD26936.1"/>
    </source>
</evidence>
<proteinExistence type="predicted"/>
<keyword evidence="3" id="KW-1185">Reference proteome</keyword>
<feature type="transmembrane region" description="Helical" evidence="1">
    <location>
        <begin position="15"/>
        <end position="36"/>
    </location>
</feature>
<evidence type="ECO:0000313" key="3">
    <source>
        <dbReference type="Proteomes" id="UP000586095"/>
    </source>
</evidence>
<gene>
    <name evidence="2" type="ORF">BJ960_001739</name>
</gene>
<dbReference type="Proteomes" id="UP000586095">
    <property type="component" value="Unassembled WGS sequence"/>
</dbReference>
<organism evidence="2 3">
    <name type="scientific">Leucobacter aridicollis</name>
    <dbReference type="NCBI Taxonomy" id="283878"/>
    <lineage>
        <taxon>Bacteria</taxon>
        <taxon>Bacillati</taxon>
        <taxon>Actinomycetota</taxon>
        <taxon>Actinomycetes</taxon>
        <taxon>Micrococcales</taxon>
        <taxon>Microbacteriaceae</taxon>
        <taxon>Leucobacter</taxon>
    </lineage>
</organism>
<reference evidence="2 3" key="1">
    <citation type="submission" date="2020-07" db="EMBL/GenBank/DDBJ databases">
        <title>Sequencing the genomes of 1000 actinobacteria strains.</title>
        <authorList>
            <person name="Klenk H.-P."/>
        </authorList>
    </citation>
    <scope>NUCLEOTIDE SEQUENCE [LARGE SCALE GENOMIC DNA]</scope>
    <source>
        <strain evidence="2 3">DSM 17380</strain>
    </source>
</reference>
<keyword evidence="1" id="KW-0472">Membrane</keyword>
<comment type="caution">
    <text evidence="2">The sequence shown here is derived from an EMBL/GenBank/DDBJ whole genome shotgun (WGS) entry which is preliminary data.</text>
</comment>
<keyword evidence="1" id="KW-1133">Transmembrane helix</keyword>
<evidence type="ECO:0000256" key="1">
    <source>
        <dbReference type="SAM" id="Phobius"/>
    </source>
</evidence>